<name>A0A8T1YQ58_ARASU</name>
<protein>
    <submittedName>
        <fullName evidence="2">Uncharacterized protein</fullName>
    </submittedName>
</protein>
<keyword evidence="1" id="KW-0472">Membrane</keyword>
<keyword evidence="1" id="KW-0812">Transmembrane</keyword>
<comment type="caution">
    <text evidence="2">The sequence shown here is derived from an EMBL/GenBank/DDBJ whole genome shotgun (WGS) entry which is preliminary data.</text>
</comment>
<evidence type="ECO:0000256" key="1">
    <source>
        <dbReference type="SAM" id="Phobius"/>
    </source>
</evidence>
<dbReference type="AlphaFoldDB" id="A0A8T1YQ58"/>
<reference evidence="2 3" key="1">
    <citation type="submission" date="2020-12" db="EMBL/GenBank/DDBJ databases">
        <title>Concerted genomic and epigenomic changes stabilize Arabidopsis allopolyploids.</title>
        <authorList>
            <person name="Chen Z."/>
        </authorList>
    </citation>
    <scope>NUCLEOTIDE SEQUENCE [LARGE SCALE GENOMIC DNA]</scope>
    <source>
        <strain evidence="2">As9502</strain>
        <tissue evidence="2">Leaf</tissue>
    </source>
</reference>
<accession>A0A8T1YQ58</accession>
<gene>
    <name evidence="2" type="ORF">ISN44_As12g033560</name>
</gene>
<sequence length="695" mass="77189">MTGPRSVLTPVTSLVTGGACPFAHIFILLLLHLRACRTCLQCIGDNSLLAQWFSLISLGGERTDVSVLYGTVAGQSRVDARVKGGSCTNRWLMLIQFFACHAGLVFQLATVLRWIVEQHRTGHGSVPVTSGCDRSGGLWHRSWVVVIGAMVTRVVTGFFFYGRTGHEGCDRFEGMFPTVMGHMPLLLLDVPPKHVRKSLFQGSSEEDGKKKEIVKNFSQPMVNEGGLKMVVETAAEIEEKSSLVMATGSAGITSISQLEDSGVVTASVASTDVQVSGLNPMMEAGLSGNDVLMTDNALEEDDLMGDRSSSLVDEELEEVEAGQLIADEAGNNPNGSVDGSITQKSVVETGGRVRHGGVLKGVSSKKRNAQLILSPRPTIADKIPRGKRSFRFDKRWIRKDGLMEAIANCWNSDNEPGNAKFVEKLSNCRRAISQWRRQLTPFGRQTIEEIKSELFAAQRDDGRSQEEIKDLTMRLKEAYQDEELYWHQKSRSSWMQLGDNNSKYFHALTKQRRARNRISGLHDENVIWSVEDKDVQNIAVAYFKKLFTTTKPEAFEDALAEVEILITDQINVFLTAPATEGEVRAALFMMHPEKAPGPDGERENLRPRGRVLWRDVRQEADLCLIGLLKIRGYFGPVTKPYDRSQECLDTVHELGDRWGLPLCSYLHSPLASSSSLQDMSLLAQWFSLIPLGREM</sequence>
<dbReference type="OrthoDB" id="991485at2759"/>
<keyword evidence="3" id="KW-1185">Reference proteome</keyword>
<keyword evidence="1" id="KW-1133">Transmembrane helix</keyword>
<feature type="transmembrane region" description="Helical" evidence="1">
    <location>
        <begin position="143"/>
        <end position="161"/>
    </location>
</feature>
<dbReference type="EMBL" id="JAEFBJ010000012">
    <property type="protein sequence ID" value="KAG7548149.1"/>
    <property type="molecule type" value="Genomic_DNA"/>
</dbReference>
<feature type="transmembrane region" description="Helical" evidence="1">
    <location>
        <begin position="12"/>
        <end position="31"/>
    </location>
</feature>
<evidence type="ECO:0000313" key="3">
    <source>
        <dbReference type="Proteomes" id="UP000694251"/>
    </source>
</evidence>
<evidence type="ECO:0000313" key="2">
    <source>
        <dbReference type="EMBL" id="KAG7548149.1"/>
    </source>
</evidence>
<proteinExistence type="predicted"/>
<dbReference type="Proteomes" id="UP000694251">
    <property type="component" value="Chromosome 12"/>
</dbReference>
<organism evidence="2 3">
    <name type="scientific">Arabidopsis suecica</name>
    <name type="common">Swedish thale-cress</name>
    <name type="synonym">Cardaminopsis suecica</name>
    <dbReference type="NCBI Taxonomy" id="45249"/>
    <lineage>
        <taxon>Eukaryota</taxon>
        <taxon>Viridiplantae</taxon>
        <taxon>Streptophyta</taxon>
        <taxon>Embryophyta</taxon>
        <taxon>Tracheophyta</taxon>
        <taxon>Spermatophyta</taxon>
        <taxon>Magnoliopsida</taxon>
        <taxon>eudicotyledons</taxon>
        <taxon>Gunneridae</taxon>
        <taxon>Pentapetalae</taxon>
        <taxon>rosids</taxon>
        <taxon>malvids</taxon>
        <taxon>Brassicales</taxon>
        <taxon>Brassicaceae</taxon>
        <taxon>Camelineae</taxon>
        <taxon>Arabidopsis</taxon>
    </lineage>
</organism>
<dbReference type="PROSITE" id="PS51257">
    <property type="entry name" value="PROKAR_LIPOPROTEIN"/>
    <property type="match status" value="1"/>
</dbReference>